<comment type="caution">
    <text evidence="5">The sequence shown here is derived from an EMBL/GenBank/DDBJ whole genome shotgun (WGS) entry which is preliminary data.</text>
</comment>
<dbReference type="EMBL" id="QGNW01002176">
    <property type="protein sequence ID" value="RVW24270.1"/>
    <property type="molecule type" value="Genomic_DNA"/>
</dbReference>
<keyword evidence="3" id="KW-0378">Hydrolase</keyword>
<evidence type="ECO:0000256" key="3">
    <source>
        <dbReference type="ARBA" id="ARBA00022801"/>
    </source>
</evidence>
<keyword evidence="1" id="KW-0645">Protease</keyword>
<dbReference type="Pfam" id="PF07727">
    <property type="entry name" value="RVT_2"/>
    <property type="match status" value="1"/>
</dbReference>
<evidence type="ECO:0000259" key="4">
    <source>
        <dbReference type="PROSITE" id="PS50994"/>
    </source>
</evidence>
<dbReference type="PANTHER" id="PTHR42648">
    <property type="entry name" value="TRANSPOSASE, PUTATIVE-RELATED"/>
    <property type="match status" value="1"/>
</dbReference>
<dbReference type="InterPro" id="IPR039537">
    <property type="entry name" value="Retrotran_Ty1/copia-like"/>
</dbReference>
<name>A0A438CM37_VITVI</name>
<keyword evidence="2" id="KW-0479">Metal-binding</keyword>
<dbReference type="InterPro" id="IPR025724">
    <property type="entry name" value="GAG-pre-integrase_dom"/>
</dbReference>
<dbReference type="SUPFAM" id="SSF53098">
    <property type="entry name" value="Ribonuclease H-like"/>
    <property type="match status" value="1"/>
</dbReference>
<dbReference type="Proteomes" id="UP000288805">
    <property type="component" value="Unassembled WGS sequence"/>
</dbReference>
<dbReference type="AlphaFoldDB" id="A0A438CM37"/>
<evidence type="ECO:0000256" key="2">
    <source>
        <dbReference type="ARBA" id="ARBA00022723"/>
    </source>
</evidence>
<dbReference type="GO" id="GO:0008233">
    <property type="term" value="F:peptidase activity"/>
    <property type="evidence" value="ECO:0007669"/>
    <property type="project" value="UniProtKB-KW"/>
</dbReference>
<evidence type="ECO:0000313" key="6">
    <source>
        <dbReference type="Proteomes" id="UP000288805"/>
    </source>
</evidence>
<dbReference type="InterPro" id="IPR001584">
    <property type="entry name" value="Integrase_cat-core"/>
</dbReference>
<dbReference type="GO" id="GO:0015074">
    <property type="term" value="P:DNA integration"/>
    <property type="evidence" value="ECO:0007669"/>
    <property type="project" value="InterPro"/>
</dbReference>
<dbReference type="PANTHER" id="PTHR42648:SF28">
    <property type="entry name" value="TRANSPOSON-ENCODED PROTEIN WITH RIBONUCLEASE H-LIKE AND RETROVIRUS ZINC FINGER-LIKE DOMAINS"/>
    <property type="match status" value="1"/>
</dbReference>
<reference evidence="5 6" key="1">
    <citation type="journal article" date="2018" name="PLoS Genet.">
        <title>Population sequencing reveals clonal diversity and ancestral inbreeding in the grapevine cultivar Chardonnay.</title>
        <authorList>
            <person name="Roach M.J."/>
            <person name="Johnson D.L."/>
            <person name="Bohlmann J."/>
            <person name="van Vuuren H.J."/>
            <person name="Jones S.J."/>
            <person name="Pretorius I.S."/>
            <person name="Schmidt S.A."/>
            <person name="Borneman A.R."/>
        </authorList>
    </citation>
    <scope>NUCLEOTIDE SEQUENCE [LARGE SCALE GENOMIC DNA]</scope>
    <source>
        <strain evidence="6">cv. Chardonnay</strain>
        <tissue evidence="5">Leaf</tissue>
    </source>
</reference>
<feature type="domain" description="Integrase catalytic" evidence="4">
    <location>
        <begin position="327"/>
        <end position="462"/>
    </location>
</feature>
<dbReference type="InterPro" id="IPR012337">
    <property type="entry name" value="RNaseH-like_sf"/>
</dbReference>
<dbReference type="InterPro" id="IPR036397">
    <property type="entry name" value="RNaseH_sf"/>
</dbReference>
<organism evidence="5 6">
    <name type="scientific">Vitis vinifera</name>
    <name type="common">Grape</name>
    <dbReference type="NCBI Taxonomy" id="29760"/>
    <lineage>
        <taxon>Eukaryota</taxon>
        <taxon>Viridiplantae</taxon>
        <taxon>Streptophyta</taxon>
        <taxon>Embryophyta</taxon>
        <taxon>Tracheophyta</taxon>
        <taxon>Spermatophyta</taxon>
        <taxon>Magnoliopsida</taxon>
        <taxon>eudicotyledons</taxon>
        <taxon>Gunneridae</taxon>
        <taxon>Pentapetalae</taxon>
        <taxon>rosids</taxon>
        <taxon>Vitales</taxon>
        <taxon>Vitaceae</taxon>
        <taxon>Viteae</taxon>
        <taxon>Vitis</taxon>
    </lineage>
</organism>
<proteinExistence type="predicted"/>
<dbReference type="InterPro" id="IPR054722">
    <property type="entry name" value="PolX-like_BBD"/>
</dbReference>
<dbReference type="Pfam" id="PF22936">
    <property type="entry name" value="Pol_BBD"/>
    <property type="match status" value="1"/>
</dbReference>
<gene>
    <name evidence="5" type="primary">POLX_4124</name>
    <name evidence="5" type="ORF">CK203_090992</name>
</gene>
<dbReference type="InterPro" id="IPR013103">
    <property type="entry name" value="RVT_2"/>
</dbReference>
<dbReference type="Pfam" id="PF13976">
    <property type="entry name" value="gag_pre-integrs"/>
    <property type="match status" value="1"/>
</dbReference>
<dbReference type="Gene3D" id="3.30.420.10">
    <property type="entry name" value="Ribonuclease H-like superfamily/Ribonuclease H"/>
    <property type="match status" value="1"/>
</dbReference>
<accession>A0A438CM37</accession>
<protein>
    <submittedName>
        <fullName evidence="5">Retrovirus-related Pol polyprotein from transposon TNT 1-94</fullName>
    </submittedName>
</protein>
<dbReference type="GO" id="GO:0046872">
    <property type="term" value="F:metal ion binding"/>
    <property type="evidence" value="ECO:0007669"/>
    <property type="project" value="UniProtKB-KW"/>
</dbReference>
<dbReference type="GO" id="GO:0006508">
    <property type="term" value="P:proteolysis"/>
    <property type="evidence" value="ECO:0007669"/>
    <property type="project" value="UniProtKB-KW"/>
</dbReference>
<evidence type="ECO:0000256" key="1">
    <source>
        <dbReference type="ARBA" id="ARBA00022670"/>
    </source>
</evidence>
<dbReference type="PROSITE" id="PS50994">
    <property type="entry name" value="INTEGRASE"/>
    <property type="match status" value="1"/>
</dbReference>
<dbReference type="GO" id="GO:0003676">
    <property type="term" value="F:nucleic acid binding"/>
    <property type="evidence" value="ECO:0007669"/>
    <property type="project" value="InterPro"/>
</dbReference>
<evidence type="ECO:0000313" key="5">
    <source>
        <dbReference type="EMBL" id="RVW24270.1"/>
    </source>
</evidence>
<sequence>MEELIEPRFFTPSRTERILEHQWSTRMAFHGINQATSKPELLCNCLPSSLLLEIILRNGMSISMCMTLHNLNLALRVNEPSKPIDEEWTLEELMSIVVQHEISLKKNETHFLVLVIDQDDCFKFKNWLENKKKDTGATIHVINSLQEMTNKRRSSKHEEFVYIGDGSKVKVEFFGMIKLRLTTKSFLLLHDVAYISSLRRNLISISILDRQGYSFHFGRGKLDIFSNSILIGNGVLFDNLYSLSLHHGPLCDSSSVNSVVGCKRARMNLSSSMLWHKRLDHISRQRLERLVRDSNLDFSDFETCVVCLKGKMIAKTRKKKIDRCGSYVELIHEKSDSLNVFKAFKAKVELQLGKSIKVVKSDRGGEYYGRYDKTGRNPGPFAKFLLECDIDARYTMLDTPQQNGDTERRNRTLLDMVKCMLSNSSLPEFLWGKALKTATYILNQVPSKFVPKTPYELWPWKKPSLYHFHVWECKAEGFRFYCPSHTTRIIESDRAVYFEDKVNIDPNFVPREIPFREEHVIIPFPLEPDIPVDDTVVDGITLRKSQRVRSHLSRSNSLSSIHFLEKTVNDEMNSMYMNDVWDLVELLHGCKPVGCKWVFKTKCDSSGRIERYKARLVVKGYSQRERVDFKETFSPVSTKDSFRVIIVIVAHFDLELHQMDIKIVFLNGDLDEDVYME</sequence>